<gene>
    <name evidence="1" type="ORF">HGM15179_018281</name>
</gene>
<evidence type="ECO:0000313" key="1">
    <source>
        <dbReference type="EMBL" id="TRZ08824.1"/>
    </source>
</evidence>
<comment type="caution">
    <text evidence="1">The sequence shown here is derived from an EMBL/GenBank/DDBJ whole genome shotgun (WGS) entry which is preliminary data.</text>
</comment>
<proteinExistence type="predicted"/>
<accession>A0A8K1LCE7</accession>
<evidence type="ECO:0000313" key="2">
    <source>
        <dbReference type="Proteomes" id="UP000796761"/>
    </source>
</evidence>
<dbReference type="AlphaFoldDB" id="A0A8K1LCE7"/>
<dbReference type="EMBL" id="SWJQ01001234">
    <property type="protein sequence ID" value="TRZ08824.1"/>
    <property type="molecule type" value="Genomic_DNA"/>
</dbReference>
<reference evidence="1" key="1">
    <citation type="submission" date="2019-04" db="EMBL/GenBank/DDBJ databases">
        <title>Genome assembly of Zosterops borbonicus 15179.</title>
        <authorList>
            <person name="Leroy T."/>
            <person name="Anselmetti Y."/>
            <person name="Tilak M.-K."/>
            <person name="Nabholz B."/>
        </authorList>
    </citation>
    <scope>NUCLEOTIDE SEQUENCE</scope>
    <source>
        <strain evidence="1">HGM_15179</strain>
        <tissue evidence="1">Muscle</tissue>
    </source>
</reference>
<keyword evidence="2" id="KW-1185">Reference proteome</keyword>
<sequence>MGGGWKEMIFKLEKPVLSRSKYLFMASQGFNKFVSVAESMITQPIDYPEEHAKTGVLEVPLLQAAMKLRKTECVSVPVLR</sequence>
<protein>
    <submittedName>
        <fullName evidence="1">Uncharacterized protein</fullName>
    </submittedName>
</protein>
<dbReference type="Proteomes" id="UP000796761">
    <property type="component" value="Unassembled WGS sequence"/>
</dbReference>
<name>A0A8K1LCE7_9PASS</name>
<organism evidence="1 2">
    <name type="scientific">Zosterops borbonicus</name>
    <dbReference type="NCBI Taxonomy" id="364589"/>
    <lineage>
        <taxon>Eukaryota</taxon>
        <taxon>Metazoa</taxon>
        <taxon>Chordata</taxon>
        <taxon>Craniata</taxon>
        <taxon>Vertebrata</taxon>
        <taxon>Euteleostomi</taxon>
        <taxon>Archelosauria</taxon>
        <taxon>Archosauria</taxon>
        <taxon>Dinosauria</taxon>
        <taxon>Saurischia</taxon>
        <taxon>Theropoda</taxon>
        <taxon>Coelurosauria</taxon>
        <taxon>Aves</taxon>
        <taxon>Neognathae</taxon>
        <taxon>Neoaves</taxon>
        <taxon>Telluraves</taxon>
        <taxon>Australaves</taxon>
        <taxon>Passeriformes</taxon>
        <taxon>Sylvioidea</taxon>
        <taxon>Zosteropidae</taxon>
        <taxon>Zosterops</taxon>
    </lineage>
</organism>